<dbReference type="Proteomes" id="UP000052943">
    <property type="component" value="Unassembled WGS sequence"/>
</dbReference>
<feature type="compositionally biased region" description="Basic and acidic residues" evidence="5">
    <location>
        <begin position="445"/>
        <end position="461"/>
    </location>
</feature>
<keyword evidence="3" id="KW-0862">Zinc</keyword>
<accession>A0A0W8C8R1</accession>
<evidence type="ECO:0000313" key="8">
    <source>
        <dbReference type="Proteomes" id="UP000052943"/>
    </source>
</evidence>
<dbReference type="InterPro" id="IPR011011">
    <property type="entry name" value="Znf_FYVE_PHD"/>
</dbReference>
<dbReference type="CDD" id="cd00065">
    <property type="entry name" value="FYVE_like_SF"/>
    <property type="match status" value="1"/>
</dbReference>
<gene>
    <name evidence="7" type="ORF">AM587_10015619</name>
</gene>
<comment type="caution">
    <text evidence="7">The sequence shown here is derived from an EMBL/GenBank/DDBJ whole genome shotgun (WGS) entry which is preliminary data.</text>
</comment>
<feature type="domain" description="FYVE-type" evidence="6">
    <location>
        <begin position="319"/>
        <end position="378"/>
    </location>
</feature>
<feature type="compositionally biased region" description="Polar residues" evidence="5">
    <location>
        <begin position="466"/>
        <end position="476"/>
    </location>
</feature>
<dbReference type="Gene3D" id="3.30.40.10">
    <property type="entry name" value="Zinc/RING finger domain, C3HC4 (zinc finger)"/>
    <property type="match status" value="1"/>
</dbReference>
<feature type="region of interest" description="Disordered" evidence="5">
    <location>
        <begin position="432"/>
        <end position="476"/>
    </location>
</feature>
<proteinExistence type="predicted"/>
<dbReference type="GO" id="GO:0008270">
    <property type="term" value="F:zinc ion binding"/>
    <property type="evidence" value="ECO:0007669"/>
    <property type="project" value="UniProtKB-KW"/>
</dbReference>
<dbReference type="InterPro" id="IPR017455">
    <property type="entry name" value="Znf_FYVE-rel"/>
</dbReference>
<evidence type="ECO:0000256" key="3">
    <source>
        <dbReference type="ARBA" id="ARBA00022833"/>
    </source>
</evidence>
<dbReference type="InterPro" id="IPR023393">
    <property type="entry name" value="START-like_dom_sf"/>
</dbReference>
<dbReference type="Gene3D" id="3.30.530.20">
    <property type="match status" value="1"/>
</dbReference>
<sequence>MAGRFPSPVPPYPPLVMADSERDRLEFLAHRLIHKALEDYDTHRQNGSKVDAQSWKLVRKSDQLTMYKRAEPSALYQPPEARQPATAIRSRAESISIVENSITQGRPRQKMPVLLQVGAIQGTLNEVMYGTVAVDGQGMMLKTAYTDDTLLDGETLCQLRGPSATHPFRFLGVKWVIKGTPHAPLVRPRDSVFLEATGILTREDKDERVGYHLMHSVSIPGYGPLEDRKIVRGQISSCILYTESPDSPGVDVFMKARFDPNGNVSESVATQSAALALMYGAKISVCAQNKKLSWLLRSSPDSPVHRPSRSMSMTRQRSCPICAKSFSMFSGSVECEMCSTVICSGCSAKKKLGFARPGSKRVVLRPVAFCTSCLTHARRLNVFDAARQEVLAGFGVDEISASICTTSVSKEPRPDSLGNVHNCRRRDLQATKKAPVISKSLPPDITRHRSESVLTKQDEKPRRQRVNTWGNGDVESPTTTNRWVRLEREMAASTQIEDLDDSDEFGEITIHESSLIKVVDPRDQRSCSYPTPNPAAPSRESAQQDFMARIIAMRNAAEDAYQTTRKTAQAQFEQLSKNHNRFGHDQGTFAIR</sequence>
<dbReference type="AlphaFoldDB" id="A0A0W8C8R1"/>
<evidence type="ECO:0000256" key="1">
    <source>
        <dbReference type="ARBA" id="ARBA00022723"/>
    </source>
</evidence>
<reference evidence="7 8" key="1">
    <citation type="submission" date="2015-11" db="EMBL/GenBank/DDBJ databases">
        <title>Genomes and virulence difference between two physiological races of Phytophthora nicotianae.</title>
        <authorList>
            <person name="Liu H."/>
            <person name="Ma X."/>
            <person name="Yu H."/>
            <person name="Fang D."/>
            <person name="Li Y."/>
            <person name="Wang X."/>
            <person name="Wang W."/>
            <person name="Dong Y."/>
            <person name="Xiao B."/>
        </authorList>
    </citation>
    <scope>NUCLEOTIDE SEQUENCE [LARGE SCALE GENOMIC DNA]</scope>
    <source>
        <strain evidence="8">race 0</strain>
    </source>
</reference>
<evidence type="ECO:0000256" key="2">
    <source>
        <dbReference type="ARBA" id="ARBA00022771"/>
    </source>
</evidence>
<evidence type="ECO:0000256" key="4">
    <source>
        <dbReference type="PROSITE-ProRule" id="PRU00091"/>
    </source>
</evidence>
<feature type="region of interest" description="Disordered" evidence="5">
    <location>
        <begin position="521"/>
        <end position="542"/>
    </location>
</feature>
<keyword evidence="1" id="KW-0479">Metal-binding</keyword>
<dbReference type="EMBL" id="LNFO01004569">
    <property type="protein sequence ID" value="KUF80390.1"/>
    <property type="molecule type" value="Genomic_DNA"/>
</dbReference>
<dbReference type="SUPFAM" id="SSF55961">
    <property type="entry name" value="Bet v1-like"/>
    <property type="match status" value="1"/>
</dbReference>
<evidence type="ECO:0000259" key="6">
    <source>
        <dbReference type="PROSITE" id="PS50178"/>
    </source>
</evidence>
<evidence type="ECO:0000256" key="5">
    <source>
        <dbReference type="SAM" id="MobiDB-lite"/>
    </source>
</evidence>
<organism evidence="7 8">
    <name type="scientific">Phytophthora nicotianae</name>
    <name type="common">Potato buckeye rot agent</name>
    <name type="synonym">Phytophthora parasitica</name>
    <dbReference type="NCBI Taxonomy" id="4792"/>
    <lineage>
        <taxon>Eukaryota</taxon>
        <taxon>Sar</taxon>
        <taxon>Stramenopiles</taxon>
        <taxon>Oomycota</taxon>
        <taxon>Peronosporomycetes</taxon>
        <taxon>Peronosporales</taxon>
        <taxon>Peronosporaceae</taxon>
        <taxon>Phytophthora</taxon>
    </lineage>
</organism>
<evidence type="ECO:0000313" key="7">
    <source>
        <dbReference type="EMBL" id="KUF80390.1"/>
    </source>
</evidence>
<dbReference type="PANTHER" id="PTHR13510">
    <property type="entry name" value="FYVE-FINGER-CONTAINING RAB5 EFFECTOR PROTEIN RABENOSYN-5-RELATED"/>
    <property type="match status" value="1"/>
</dbReference>
<dbReference type="InterPro" id="IPR013083">
    <property type="entry name" value="Znf_RING/FYVE/PHD"/>
</dbReference>
<dbReference type="SUPFAM" id="SSF57903">
    <property type="entry name" value="FYVE/PHD zinc finger"/>
    <property type="match status" value="1"/>
</dbReference>
<dbReference type="OrthoDB" id="94615at2759"/>
<dbReference type="PROSITE" id="PS50178">
    <property type="entry name" value="ZF_FYVE"/>
    <property type="match status" value="1"/>
</dbReference>
<name>A0A0W8C8R1_PHYNI</name>
<dbReference type="PANTHER" id="PTHR13510:SF44">
    <property type="entry name" value="RABENOSYN-5"/>
    <property type="match status" value="1"/>
</dbReference>
<dbReference type="InterPro" id="IPR052727">
    <property type="entry name" value="Rab4/Rab5_effector"/>
</dbReference>
<protein>
    <recommendedName>
        <fullName evidence="6">FYVE-type domain-containing protein</fullName>
    </recommendedName>
</protein>
<keyword evidence="2 4" id="KW-0863">Zinc-finger</keyword>